<keyword evidence="10" id="KW-0472">Membrane</keyword>
<comment type="subcellular location">
    <subcellularLocation>
        <location evidence="2">Membrane</location>
    </subcellularLocation>
</comment>
<evidence type="ECO:0000256" key="1">
    <source>
        <dbReference type="ARBA" id="ARBA00001971"/>
    </source>
</evidence>
<dbReference type="InterPro" id="IPR050651">
    <property type="entry name" value="Plant_Cytochrome_P450_Monoox"/>
</dbReference>
<dbReference type="GO" id="GO:0016020">
    <property type="term" value="C:membrane"/>
    <property type="evidence" value="ECO:0007669"/>
    <property type="project" value="UniProtKB-SubCell"/>
</dbReference>
<keyword evidence="6" id="KW-1133">Transmembrane helix</keyword>
<dbReference type="SUPFAM" id="SSF48264">
    <property type="entry name" value="Cytochrome P450"/>
    <property type="match status" value="1"/>
</dbReference>
<evidence type="ECO:0000313" key="11">
    <source>
        <dbReference type="EMBL" id="PHT84707.1"/>
    </source>
</evidence>
<dbReference type="GO" id="GO:0020037">
    <property type="term" value="F:heme binding"/>
    <property type="evidence" value="ECO:0007669"/>
    <property type="project" value="InterPro"/>
</dbReference>
<comment type="cofactor">
    <cofactor evidence="1">
        <name>heme</name>
        <dbReference type="ChEBI" id="CHEBI:30413"/>
    </cofactor>
</comment>
<dbReference type="GO" id="GO:0016705">
    <property type="term" value="F:oxidoreductase activity, acting on paired donors, with incorporation or reduction of molecular oxygen"/>
    <property type="evidence" value="ECO:0007669"/>
    <property type="project" value="InterPro"/>
</dbReference>
<evidence type="ECO:0008006" key="13">
    <source>
        <dbReference type="Google" id="ProtNLM"/>
    </source>
</evidence>
<evidence type="ECO:0000256" key="4">
    <source>
        <dbReference type="ARBA" id="ARBA00022692"/>
    </source>
</evidence>
<dbReference type="OMA" id="IRASCHE"/>
<keyword evidence="9" id="KW-0503">Monooxygenase</keyword>
<dbReference type="InterPro" id="IPR036396">
    <property type="entry name" value="Cyt_P450_sf"/>
</dbReference>
<protein>
    <recommendedName>
        <fullName evidence="13">Cytochrome P450 CYP82D47-like</fullName>
    </recommendedName>
</protein>
<evidence type="ECO:0000256" key="2">
    <source>
        <dbReference type="ARBA" id="ARBA00004370"/>
    </source>
</evidence>
<dbReference type="PANTHER" id="PTHR47947">
    <property type="entry name" value="CYTOCHROME P450 82C3-RELATED"/>
    <property type="match status" value="1"/>
</dbReference>
<comment type="caution">
    <text evidence="11">The sequence shown here is derived from an EMBL/GenBank/DDBJ whole genome shotgun (WGS) entry which is preliminary data.</text>
</comment>
<dbReference type="Gene3D" id="1.10.630.10">
    <property type="entry name" value="Cytochrome P450"/>
    <property type="match status" value="1"/>
</dbReference>
<dbReference type="Proteomes" id="UP000222542">
    <property type="component" value="Unassembled WGS sequence"/>
</dbReference>
<evidence type="ECO:0000256" key="6">
    <source>
        <dbReference type="ARBA" id="ARBA00022989"/>
    </source>
</evidence>
<dbReference type="Gramene" id="PHT84707">
    <property type="protein sequence ID" value="PHT84707"/>
    <property type="gene ID" value="T459_13150"/>
</dbReference>
<reference evidence="11 12" key="2">
    <citation type="journal article" date="2017" name="Genome Biol.">
        <title>New reference genome sequences of hot pepper reveal the massive evolution of plant disease-resistance genes by retroduplication.</title>
        <authorList>
            <person name="Kim S."/>
            <person name="Park J."/>
            <person name="Yeom S.I."/>
            <person name="Kim Y.M."/>
            <person name="Seo E."/>
            <person name="Kim K.T."/>
            <person name="Kim M.S."/>
            <person name="Lee J.M."/>
            <person name="Cheong K."/>
            <person name="Shin H.S."/>
            <person name="Kim S.B."/>
            <person name="Han K."/>
            <person name="Lee J."/>
            <person name="Park M."/>
            <person name="Lee H.A."/>
            <person name="Lee H.Y."/>
            <person name="Lee Y."/>
            <person name="Oh S."/>
            <person name="Lee J.H."/>
            <person name="Choi E."/>
            <person name="Choi E."/>
            <person name="Lee S.E."/>
            <person name="Jeon J."/>
            <person name="Kim H."/>
            <person name="Choi G."/>
            <person name="Song H."/>
            <person name="Lee J."/>
            <person name="Lee S.C."/>
            <person name="Kwon J.K."/>
            <person name="Lee H.Y."/>
            <person name="Koo N."/>
            <person name="Hong Y."/>
            <person name="Kim R.W."/>
            <person name="Kang W.H."/>
            <person name="Huh J.H."/>
            <person name="Kang B.C."/>
            <person name="Yang T.J."/>
            <person name="Lee Y.H."/>
            <person name="Bennetzen J.L."/>
            <person name="Choi D."/>
        </authorList>
    </citation>
    <scope>NUCLEOTIDE SEQUENCE [LARGE SCALE GENOMIC DNA]</scope>
    <source>
        <strain evidence="12">cv. CM334</strain>
    </source>
</reference>
<dbReference type="PRINTS" id="PR00463">
    <property type="entry name" value="EP450I"/>
</dbReference>
<keyword evidence="5" id="KW-0479">Metal-binding</keyword>
<evidence type="ECO:0000313" key="12">
    <source>
        <dbReference type="Proteomes" id="UP000222542"/>
    </source>
</evidence>
<dbReference type="AlphaFoldDB" id="A0A2G2ZRW5"/>
<evidence type="ECO:0000256" key="10">
    <source>
        <dbReference type="ARBA" id="ARBA00023136"/>
    </source>
</evidence>
<evidence type="ECO:0000256" key="3">
    <source>
        <dbReference type="ARBA" id="ARBA00022617"/>
    </source>
</evidence>
<accession>A0A2G2ZRW5</accession>
<keyword evidence="7" id="KW-0560">Oxidoreductase</keyword>
<keyword evidence="8" id="KW-0408">Iron</keyword>
<evidence type="ECO:0000256" key="5">
    <source>
        <dbReference type="ARBA" id="ARBA00022723"/>
    </source>
</evidence>
<keyword evidence="12" id="KW-1185">Reference proteome</keyword>
<dbReference type="InterPro" id="IPR002401">
    <property type="entry name" value="Cyt_P450_E_grp-I"/>
</dbReference>
<dbReference type="Pfam" id="PF00067">
    <property type="entry name" value="p450"/>
    <property type="match status" value="1"/>
</dbReference>
<evidence type="ECO:0000256" key="8">
    <source>
        <dbReference type="ARBA" id="ARBA00023004"/>
    </source>
</evidence>
<dbReference type="EMBL" id="AYRZ02000004">
    <property type="protein sequence ID" value="PHT84707.1"/>
    <property type="molecule type" value="Genomic_DNA"/>
</dbReference>
<keyword evidence="3" id="KW-0349">Heme</keyword>
<keyword evidence="4" id="KW-0812">Transmembrane</keyword>
<dbReference type="InterPro" id="IPR001128">
    <property type="entry name" value="Cyt_P450"/>
</dbReference>
<gene>
    <name evidence="11" type="ORF">T459_13150</name>
</gene>
<name>A0A2G2ZRW5_CAPAN</name>
<dbReference type="GO" id="GO:0004497">
    <property type="term" value="F:monooxygenase activity"/>
    <property type="evidence" value="ECO:0007669"/>
    <property type="project" value="UniProtKB-KW"/>
</dbReference>
<dbReference type="PANTHER" id="PTHR47947:SF26">
    <property type="entry name" value="CYTOCHROME P450"/>
    <property type="match status" value="1"/>
</dbReference>
<evidence type="ECO:0000256" key="9">
    <source>
        <dbReference type="ARBA" id="ARBA00023033"/>
    </source>
</evidence>
<reference evidence="11 12" key="1">
    <citation type="journal article" date="2014" name="Nat. Genet.">
        <title>Genome sequence of the hot pepper provides insights into the evolution of pungency in Capsicum species.</title>
        <authorList>
            <person name="Kim S."/>
            <person name="Park M."/>
            <person name="Yeom S.I."/>
            <person name="Kim Y.M."/>
            <person name="Lee J.M."/>
            <person name="Lee H.A."/>
            <person name="Seo E."/>
            <person name="Choi J."/>
            <person name="Cheong K."/>
            <person name="Kim K.T."/>
            <person name="Jung K."/>
            <person name="Lee G.W."/>
            <person name="Oh S.K."/>
            <person name="Bae C."/>
            <person name="Kim S.B."/>
            <person name="Lee H.Y."/>
            <person name="Kim S.Y."/>
            <person name="Kim M.S."/>
            <person name="Kang B.C."/>
            <person name="Jo Y.D."/>
            <person name="Yang H.B."/>
            <person name="Jeong H.J."/>
            <person name="Kang W.H."/>
            <person name="Kwon J.K."/>
            <person name="Shin C."/>
            <person name="Lim J.Y."/>
            <person name="Park J.H."/>
            <person name="Huh J.H."/>
            <person name="Kim J.S."/>
            <person name="Kim B.D."/>
            <person name="Cohen O."/>
            <person name="Paran I."/>
            <person name="Suh M.C."/>
            <person name="Lee S.B."/>
            <person name="Kim Y.K."/>
            <person name="Shin Y."/>
            <person name="Noh S.J."/>
            <person name="Park J."/>
            <person name="Seo Y.S."/>
            <person name="Kwon S.Y."/>
            <person name="Kim H.A."/>
            <person name="Park J.M."/>
            <person name="Kim H.J."/>
            <person name="Choi S.B."/>
            <person name="Bosland P.W."/>
            <person name="Reeves G."/>
            <person name="Jo S.H."/>
            <person name="Lee B.W."/>
            <person name="Cho H.T."/>
            <person name="Choi H.S."/>
            <person name="Lee M.S."/>
            <person name="Yu Y."/>
            <person name="Do Choi Y."/>
            <person name="Park B.S."/>
            <person name="van Deynze A."/>
            <person name="Ashrafi H."/>
            <person name="Hill T."/>
            <person name="Kim W.T."/>
            <person name="Pai H.S."/>
            <person name="Ahn H.K."/>
            <person name="Yeam I."/>
            <person name="Giovannoni J.J."/>
            <person name="Rose J.K."/>
            <person name="Sorensen I."/>
            <person name="Lee S.J."/>
            <person name="Kim R.W."/>
            <person name="Choi I.Y."/>
            <person name="Choi B.S."/>
            <person name="Lim J.S."/>
            <person name="Lee Y.H."/>
            <person name="Choi D."/>
        </authorList>
    </citation>
    <scope>NUCLEOTIDE SEQUENCE [LARGE SCALE GENOMIC DNA]</scope>
    <source>
        <strain evidence="12">cv. CM334</strain>
    </source>
</reference>
<proteinExistence type="predicted"/>
<sequence length="261" mass="29999">MGRTGETIRKIATIELLSARRIEMFSDIREFEVKLAVKEIYNKSNKLNGVVKMEMKEWFANLIMNIMVKILFGVQYIDNDNKERSKAHKAIRRFVEKALKETAKEIDCLGEEWLVEHKRKRKLRVNKSGDEEDFMDVMLSICEDKDLPGGFDADTIIKATCMSMLLASVDTTMVTLTWTLSSLLNNYQSLKKAQDELDTHVGKNRWVQESDIKNLVYLQAIVNESFRLYPAAPVLLPRESIEDCVVSGYDIPKGTRLLVNI</sequence>
<evidence type="ECO:0000256" key="7">
    <source>
        <dbReference type="ARBA" id="ARBA00023002"/>
    </source>
</evidence>
<dbReference type="GO" id="GO:0005506">
    <property type="term" value="F:iron ion binding"/>
    <property type="evidence" value="ECO:0007669"/>
    <property type="project" value="InterPro"/>
</dbReference>
<organism evidence="11 12">
    <name type="scientific">Capsicum annuum</name>
    <name type="common">Capsicum pepper</name>
    <dbReference type="NCBI Taxonomy" id="4072"/>
    <lineage>
        <taxon>Eukaryota</taxon>
        <taxon>Viridiplantae</taxon>
        <taxon>Streptophyta</taxon>
        <taxon>Embryophyta</taxon>
        <taxon>Tracheophyta</taxon>
        <taxon>Spermatophyta</taxon>
        <taxon>Magnoliopsida</taxon>
        <taxon>eudicotyledons</taxon>
        <taxon>Gunneridae</taxon>
        <taxon>Pentapetalae</taxon>
        <taxon>asterids</taxon>
        <taxon>lamiids</taxon>
        <taxon>Solanales</taxon>
        <taxon>Solanaceae</taxon>
        <taxon>Solanoideae</taxon>
        <taxon>Capsiceae</taxon>
        <taxon>Capsicum</taxon>
    </lineage>
</organism>
<dbReference type="PRINTS" id="PR00385">
    <property type="entry name" value="P450"/>
</dbReference>